<name>A0A5L4Z0C9_CAMUP</name>
<proteinExistence type="predicted"/>
<dbReference type="RefSeq" id="WP_257428470.1">
    <property type="nucleotide sequence ID" value="NZ_JANKIN010000031.1"/>
</dbReference>
<protein>
    <submittedName>
        <fullName evidence="1">Uncharacterized protein</fullName>
    </submittedName>
</protein>
<gene>
    <name evidence="1" type="ORF">BSY74_07270</name>
</gene>
<dbReference type="EMBL" id="AACNSW010000030">
    <property type="protein sequence ID" value="EAL3777292.1"/>
    <property type="molecule type" value="Genomic_DNA"/>
</dbReference>
<sequence>MANIKQISDKDMLDIILDIFEYMTLDVNDLSMVYLELSSKNTREFDSVIINMLNYCISNILNHIKYARTRDYNYVDILAGTSFDKEE</sequence>
<organism evidence="1">
    <name type="scientific">Campylobacter upsaliensis</name>
    <dbReference type="NCBI Taxonomy" id="28080"/>
    <lineage>
        <taxon>Bacteria</taxon>
        <taxon>Pseudomonadati</taxon>
        <taxon>Campylobacterota</taxon>
        <taxon>Epsilonproteobacteria</taxon>
        <taxon>Campylobacterales</taxon>
        <taxon>Campylobacteraceae</taxon>
        <taxon>Campylobacter</taxon>
    </lineage>
</organism>
<accession>A0A5L4Z0C9</accession>
<reference evidence="1" key="1">
    <citation type="submission" date="2018-05" db="EMBL/GenBank/DDBJ databases">
        <authorList>
            <consortium name="PulseNet: The National Subtyping Network for Foodborne Disease Surveillance"/>
            <person name="Tarr C.L."/>
            <person name="Trees E."/>
            <person name="Katz L.S."/>
            <person name="Carleton-Romer H.A."/>
            <person name="Stroika S."/>
            <person name="Kucerova Z."/>
            <person name="Roache K.F."/>
            <person name="Sabol A.L."/>
            <person name="Besser J."/>
            <person name="Gerner-Smidt P."/>
        </authorList>
    </citation>
    <scope>NUCLEOTIDE SEQUENCE</scope>
    <source>
        <strain evidence="1">PNUSAC001154</strain>
    </source>
</reference>
<evidence type="ECO:0000313" key="1">
    <source>
        <dbReference type="EMBL" id="EAL3777292.1"/>
    </source>
</evidence>
<comment type="caution">
    <text evidence="1">The sequence shown here is derived from an EMBL/GenBank/DDBJ whole genome shotgun (WGS) entry which is preliminary data.</text>
</comment>
<dbReference type="AlphaFoldDB" id="A0A5L4Z0C9"/>